<keyword evidence="14" id="KW-1185">Reference proteome</keyword>
<evidence type="ECO:0000259" key="11">
    <source>
        <dbReference type="Pfam" id="PF00593"/>
    </source>
</evidence>
<protein>
    <submittedName>
        <fullName evidence="13">TonB-dependent receptor</fullName>
    </submittedName>
</protein>
<evidence type="ECO:0000256" key="9">
    <source>
        <dbReference type="RuleBase" id="RU003357"/>
    </source>
</evidence>
<evidence type="ECO:0000256" key="3">
    <source>
        <dbReference type="ARBA" id="ARBA00022452"/>
    </source>
</evidence>
<keyword evidence="7 8" id="KW-0998">Cell outer membrane</keyword>
<keyword evidence="5 9" id="KW-0798">TonB box</keyword>
<accession>A0ABU3A199</accession>
<dbReference type="Gene3D" id="2.40.170.20">
    <property type="entry name" value="TonB-dependent receptor, beta-barrel domain"/>
    <property type="match status" value="1"/>
</dbReference>
<keyword evidence="13" id="KW-0675">Receptor</keyword>
<dbReference type="InterPro" id="IPR012910">
    <property type="entry name" value="Plug_dom"/>
</dbReference>
<evidence type="ECO:0000256" key="5">
    <source>
        <dbReference type="ARBA" id="ARBA00023077"/>
    </source>
</evidence>
<dbReference type="Gene3D" id="2.170.130.10">
    <property type="entry name" value="TonB-dependent receptor, plug domain"/>
    <property type="match status" value="1"/>
</dbReference>
<comment type="caution">
    <text evidence="13">The sequence shown here is derived from an EMBL/GenBank/DDBJ whole genome shotgun (WGS) entry which is preliminary data.</text>
</comment>
<evidence type="ECO:0000256" key="1">
    <source>
        <dbReference type="ARBA" id="ARBA00004571"/>
    </source>
</evidence>
<dbReference type="PANTHER" id="PTHR30069">
    <property type="entry name" value="TONB-DEPENDENT OUTER MEMBRANE RECEPTOR"/>
    <property type="match status" value="1"/>
</dbReference>
<dbReference type="Pfam" id="PF00593">
    <property type="entry name" value="TonB_dep_Rec_b-barrel"/>
    <property type="match status" value="1"/>
</dbReference>
<name>A0ABU3A199_9GAMM</name>
<evidence type="ECO:0000256" key="4">
    <source>
        <dbReference type="ARBA" id="ARBA00022692"/>
    </source>
</evidence>
<feature type="domain" description="TonB-dependent receptor plug" evidence="12">
    <location>
        <begin position="74"/>
        <end position="160"/>
    </location>
</feature>
<organism evidence="13 14">
    <name type="scientific">Thalassotalea castellviae</name>
    <dbReference type="NCBI Taxonomy" id="3075612"/>
    <lineage>
        <taxon>Bacteria</taxon>
        <taxon>Pseudomonadati</taxon>
        <taxon>Pseudomonadota</taxon>
        <taxon>Gammaproteobacteria</taxon>
        <taxon>Alteromonadales</taxon>
        <taxon>Colwelliaceae</taxon>
        <taxon>Thalassotalea</taxon>
    </lineage>
</organism>
<feature type="signal peptide" evidence="10">
    <location>
        <begin position="1"/>
        <end position="33"/>
    </location>
</feature>
<dbReference type="Pfam" id="PF07715">
    <property type="entry name" value="Plug"/>
    <property type="match status" value="1"/>
</dbReference>
<dbReference type="InterPro" id="IPR036942">
    <property type="entry name" value="Beta-barrel_TonB_sf"/>
</dbReference>
<dbReference type="EMBL" id="JAVRIF010000004">
    <property type="protein sequence ID" value="MDT0603720.1"/>
    <property type="molecule type" value="Genomic_DNA"/>
</dbReference>
<keyword evidence="2 8" id="KW-0813">Transport</keyword>
<dbReference type="SUPFAM" id="SSF56935">
    <property type="entry name" value="Porins"/>
    <property type="match status" value="1"/>
</dbReference>
<feature type="chain" id="PRO_5047494353" evidence="10">
    <location>
        <begin position="34"/>
        <end position="744"/>
    </location>
</feature>
<evidence type="ECO:0000259" key="12">
    <source>
        <dbReference type="Pfam" id="PF07715"/>
    </source>
</evidence>
<dbReference type="InterPro" id="IPR037066">
    <property type="entry name" value="Plug_dom_sf"/>
</dbReference>
<reference evidence="13 14" key="1">
    <citation type="submission" date="2023-09" db="EMBL/GenBank/DDBJ databases">
        <authorList>
            <person name="Rey-Velasco X."/>
        </authorList>
    </citation>
    <scope>NUCLEOTIDE SEQUENCE [LARGE SCALE GENOMIC DNA]</scope>
    <source>
        <strain evidence="13 14">W431</strain>
    </source>
</reference>
<dbReference type="InterPro" id="IPR000531">
    <property type="entry name" value="Beta-barrel_TonB"/>
</dbReference>
<evidence type="ECO:0000256" key="7">
    <source>
        <dbReference type="ARBA" id="ARBA00023237"/>
    </source>
</evidence>
<evidence type="ECO:0000313" key="14">
    <source>
        <dbReference type="Proteomes" id="UP001266357"/>
    </source>
</evidence>
<keyword evidence="4 8" id="KW-0812">Transmembrane</keyword>
<keyword evidence="3 8" id="KW-1134">Transmembrane beta strand</keyword>
<sequence length="744" mass="82556">MKYPRQFFRIKASVCAVKAVLLSSTIISSQAWADAPNVIEKEKLKNIEVITITNQRHHIGLENNESYAQGKTTEPDLANWLTSVPGANVNTNGPVTGIAQYRGLYGDRLSATLNGHTIIGAGPNAMDTPLSYSTPLIVDAMTIYRGIAPVSAGINTLGGAIDIKMRKAESNNSDDWQSTGDIQSGIRSNNNAGTLSSVVNLAKGDLAGLFYGNWQAGDSMESGGGDTISPSDFEKRQFGTDLRYFGHASETGFSYHYTDTQDSGTPALPMDIEYIFSHRVNFDGHFMLGNWQANWLLGYLDADHGMTNFLMRTNDDPTKYRRNNASATTTDFKLSLEQSFSYGDLRIGVDGYLAEHDSVITNPNNMMFEVVNFNGVEDNRFGAFVEWQQQFDNTQVQLGLRYKRAQANADKVSTSMAMMQMPSDMDMGMDENMDMNSSMDMDDTMPMPTMSELAIDLRDGFNQADRSVTDNNFDIALSIDTQLNELLSMYIGLGLKNRAPSYQERYLWTPMEATGGLADGNTYIGNINLKSETAQQLDLGLTYQSNNVRFAPHIFYQKIDDYIQGTPLGMDEMSASMMANMMSGDDNPLQFNNVDAKLYGVDLDGYVQVNEHLRLSTIVSFVRGERRDIHDNLYRIAPLNGQVNASYSSDEWSTNLAIVFAASTDKVAVTNNEQESAGYGVINVDFQYYLNNQVTLRAGVDNIFDNEYRNHLGGYNRVKGSDITVMNRLPAEGMSAWAEVSYNF</sequence>
<dbReference type="InterPro" id="IPR039426">
    <property type="entry name" value="TonB-dep_rcpt-like"/>
</dbReference>
<feature type="domain" description="TonB-dependent receptor-like beta-barrel" evidence="11">
    <location>
        <begin position="240"/>
        <end position="703"/>
    </location>
</feature>
<proteinExistence type="inferred from homology"/>
<evidence type="ECO:0000256" key="10">
    <source>
        <dbReference type="SAM" id="SignalP"/>
    </source>
</evidence>
<dbReference type="Proteomes" id="UP001266357">
    <property type="component" value="Unassembled WGS sequence"/>
</dbReference>
<evidence type="ECO:0000256" key="8">
    <source>
        <dbReference type="PROSITE-ProRule" id="PRU01360"/>
    </source>
</evidence>
<gene>
    <name evidence="13" type="ORF">RM573_08955</name>
</gene>
<evidence type="ECO:0000256" key="6">
    <source>
        <dbReference type="ARBA" id="ARBA00023136"/>
    </source>
</evidence>
<evidence type="ECO:0000313" key="13">
    <source>
        <dbReference type="EMBL" id="MDT0603720.1"/>
    </source>
</evidence>
<comment type="subcellular location">
    <subcellularLocation>
        <location evidence="1 8">Cell outer membrane</location>
        <topology evidence="1 8">Multi-pass membrane protein</topology>
    </subcellularLocation>
</comment>
<comment type="similarity">
    <text evidence="8 9">Belongs to the TonB-dependent receptor family.</text>
</comment>
<keyword evidence="6 8" id="KW-0472">Membrane</keyword>
<dbReference type="PROSITE" id="PS52016">
    <property type="entry name" value="TONB_DEPENDENT_REC_3"/>
    <property type="match status" value="1"/>
</dbReference>
<keyword evidence="10" id="KW-0732">Signal</keyword>
<evidence type="ECO:0000256" key="2">
    <source>
        <dbReference type="ARBA" id="ARBA00022448"/>
    </source>
</evidence>
<dbReference type="RefSeq" id="WP_311580477.1">
    <property type="nucleotide sequence ID" value="NZ_JAVRIF010000004.1"/>
</dbReference>
<dbReference type="PANTHER" id="PTHR30069:SF49">
    <property type="entry name" value="OUTER MEMBRANE PROTEIN C"/>
    <property type="match status" value="1"/>
</dbReference>